<evidence type="ECO:0000313" key="5">
    <source>
        <dbReference type="Proteomes" id="UP000185003"/>
    </source>
</evidence>
<dbReference type="RefSeq" id="WP_074242487.1">
    <property type="nucleotide sequence ID" value="NZ_FSRA01000002.1"/>
</dbReference>
<dbReference type="InterPro" id="IPR027843">
    <property type="entry name" value="DUF4440"/>
</dbReference>
<dbReference type="Gene3D" id="3.10.450.50">
    <property type="match status" value="1"/>
</dbReference>
<dbReference type="Proteomes" id="UP000185003">
    <property type="component" value="Unassembled WGS sequence"/>
</dbReference>
<evidence type="ECO:0000259" key="3">
    <source>
        <dbReference type="Pfam" id="PF14534"/>
    </source>
</evidence>
<dbReference type="EMBL" id="FSRA01000002">
    <property type="protein sequence ID" value="SIO52463.1"/>
    <property type="molecule type" value="Genomic_DNA"/>
</dbReference>
<organism evidence="4 5">
    <name type="scientific">Chitinophaga niabensis</name>
    <dbReference type="NCBI Taxonomy" id="536979"/>
    <lineage>
        <taxon>Bacteria</taxon>
        <taxon>Pseudomonadati</taxon>
        <taxon>Bacteroidota</taxon>
        <taxon>Chitinophagia</taxon>
        <taxon>Chitinophagales</taxon>
        <taxon>Chitinophagaceae</taxon>
        <taxon>Chitinophaga</taxon>
    </lineage>
</organism>
<accession>A0A1N6K7P2</accession>
<dbReference type="SUPFAM" id="SSF54427">
    <property type="entry name" value="NTF2-like"/>
    <property type="match status" value="1"/>
</dbReference>
<feature type="region of interest" description="Disordered" evidence="1">
    <location>
        <begin position="145"/>
        <end position="164"/>
    </location>
</feature>
<dbReference type="STRING" id="536979.SAMN04488055_5236"/>
<dbReference type="Pfam" id="PF14534">
    <property type="entry name" value="DUF4440"/>
    <property type="match status" value="1"/>
</dbReference>
<evidence type="ECO:0000256" key="1">
    <source>
        <dbReference type="SAM" id="MobiDB-lite"/>
    </source>
</evidence>
<proteinExistence type="predicted"/>
<dbReference type="InterPro" id="IPR032710">
    <property type="entry name" value="NTF2-like_dom_sf"/>
</dbReference>
<sequence length="164" mass="18847">MQRILLSIILPLLFALPLKAQKDSVQRVINKEVWVPFIKAFNEGNTEAFLAVHSKDVSRVVENSIWDYKEYAQHTREGNAAMKEHKQAQKLELRFTRRVVNGNRAYDVGYYKGTATDADGTSRSYYGKFTVLLRKEKGQWKILMDQDSPEDASEATFQKASPME</sequence>
<dbReference type="GO" id="GO:0016853">
    <property type="term" value="F:isomerase activity"/>
    <property type="evidence" value="ECO:0007669"/>
    <property type="project" value="UniProtKB-KW"/>
</dbReference>
<feature type="domain" description="DUF4440" evidence="3">
    <location>
        <begin position="38"/>
        <end position="142"/>
    </location>
</feature>
<feature type="compositionally biased region" description="Polar residues" evidence="1">
    <location>
        <begin position="155"/>
        <end position="164"/>
    </location>
</feature>
<keyword evidence="5" id="KW-1185">Reference proteome</keyword>
<dbReference type="AlphaFoldDB" id="A0A1N6K7P2"/>
<evidence type="ECO:0000256" key="2">
    <source>
        <dbReference type="SAM" id="SignalP"/>
    </source>
</evidence>
<keyword evidence="4" id="KW-0413">Isomerase</keyword>
<dbReference type="OrthoDB" id="951068at2"/>
<gene>
    <name evidence="4" type="ORF">SAMN04488055_5236</name>
</gene>
<feature type="chain" id="PRO_5012523313" evidence="2">
    <location>
        <begin position="21"/>
        <end position="164"/>
    </location>
</feature>
<reference evidence="4 5" key="1">
    <citation type="submission" date="2016-11" db="EMBL/GenBank/DDBJ databases">
        <authorList>
            <person name="Jaros S."/>
            <person name="Januszkiewicz K."/>
            <person name="Wedrychowicz H."/>
        </authorList>
    </citation>
    <scope>NUCLEOTIDE SEQUENCE [LARGE SCALE GENOMIC DNA]</scope>
    <source>
        <strain evidence="4 5">DSM 24787</strain>
    </source>
</reference>
<evidence type="ECO:0000313" key="4">
    <source>
        <dbReference type="EMBL" id="SIO52463.1"/>
    </source>
</evidence>
<feature type="signal peptide" evidence="2">
    <location>
        <begin position="1"/>
        <end position="20"/>
    </location>
</feature>
<keyword evidence="2" id="KW-0732">Signal</keyword>
<name>A0A1N6K7P2_9BACT</name>
<protein>
    <submittedName>
        <fullName evidence="4">Ketosteroid isomerase homolog</fullName>
    </submittedName>
</protein>